<dbReference type="Proteomes" id="UP000824890">
    <property type="component" value="Unassembled WGS sequence"/>
</dbReference>
<gene>
    <name evidence="2" type="ORF">HID58_017464</name>
</gene>
<comment type="caution">
    <text evidence="2">The sequence shown here is derived from an EMBL/GenBank/DDBJ whole genome shotgun (WGS) entry which is preliminary data.</text>
</comment>
<evidence type="ECO:0000313" key="3">
    <source>
        <dbReference type="Proteomes" id="UP000824890"/>
    </source>
</evidence>
<protein>
    <submittedName>
        <fullName evidence="2">Uncharacterized protein</fullName>
    </submittedName>
</protein>
<evidence type="ECO:0000256" key="1">
    <source>
        <dbReference type="SAM" id="MobiDB-lite"/>
    </source>
</evidence>
<evidence type="ECO:0000313" key="2">
    <source>
        <dbReference type="EMBL" id="KAH0925208.1"/>
    </source>
</evidence>
<reference evidence="2 3" key="1">
    <citation type="submission" date="2021-05" db="EMBL/GenBank/DDBJ databases">
        <title>Genome Assembly of Synthetic Allotetraploid Brassica napus Reveals Homoeologous Exchanges between Subgenomes.</title>
        <authorList>
            <person name="Davis J.T."/>
        </authorList>
    </citation>
    <scope>NUCLEOTIDE SEQUENCE [LARGE SCALE GENOMIC DNA]</scope>
    <source>
        <strain evidence="3">cv. Da-Ae</strain>
        <tissue evidence="2">Seedling</tissue>
    </source>
</reference>
<organism evidence="2 3">
    <name type="scientific">Brassica napus</name>
    <name type="common">Rape</name>
    <dbReference type="NCBI Taxonomy" id="3708"/>
    <lineage>
        <taxon>Eukaryota</taxon>
        <taxon>Viridiplantae</taxon>
        <taxon>Streptophyta</taxon>
        <taxon>Embryophyta</taxon>
        <taxon>Tracheophyta</taxon>
        <taxon>Spermatophyta</taxon>
        <taxon>Magnoliopsida</taxon>
        <taxon>eudicotyledons</taxon>
        <taxon>Gunneridae</taxon>
        <taxon>Pentapetalae</taxon>
        <taxon>rosids</taxon>
        <taxon>malvids</taxon>
        <taxon>Brassicales</taxon>
        <taxon>Brassicaceae</taxon>
        <taxon>Brassiceae</taxon>
        <taxon>Brassica</taxon>
    </lineage>
</organism>
<name>A0ABQ8D8W1_BRANA</name>
<dbReference type="EMBL" id="JAGKQM010000005">
    <property type="protein sequence ID" value="KAH0925208.1"/>
    <property type="molecule type" value="Genomic_DNA"/>
</dbReference>
<feature type="region of interest" description="Disordered" evidence="1">
    <location>
        <begin position="35"/>
        <end position="64"/>
    </location>
</feature>
<proteinExistence type="predicted"/>
<sequence length="210" mass="23136">MFLFSVLYIRKFGYGFGYFSFRDPIVLLLPADSSPNPHPDETPPPSRAVTSSSSTNTSTSPMFEDRWSHNRDVVLIVETVDDSTRTQSNAAALPLTLQTDLTCHNIGDLMKTSNLKLGVDVIGSHNLFPRDGQGTTNAFVELYFDDPSGLHYLTLEGQAYSQNRPTNGRSFLGKVSLPGTPFVPHSDAVILHFPMEKRGVQNSNNTGSIR</sequence>
<keyword evidence="3" id="KW-1185">Reference proteome</keyword>
<feature type="compositionally biased region" description="Low complexity" evidence="1">
    <location>
        <begin position="47"/>
        <end position="61"/>
    </location>
</feature>
<accession>A0ABQ8D8W1</accession>